<protein>
    <submittedName>
        <fullName evidence="2">Uncharacterized protein</fullName>
    </submittedName>
</protein>
<dbReference type="Gramene" id="PRQ46723">
    <property type="protein sequence ID" value="PRQ46723"/>
    <property type="gene ID" value="RchiOBHm_Chr2g0092071"/>
</dbReference>
<feature type="compositionally biased region" description="Acidic residues" evidence="1">
    <location>
        <begin position="57"/>
        <end position="66"/>
    </location>
</feature>
<evidence type="ECO:0000256" key="1">
    <source>
        <dbReference type="SAM" id="MobiDB-lite"/>
    </source>
</evidence>
<evidence type="ECO:0000313" key="3">
    <source>
        <dbReference type="Proteomes" id="UP000238479"/>
    </source>
</evidence>
<dbReference type="Proteomes" id="UP000238479">
    <property type="component" value="Chromosome 2"/>
</dbReference>
<accession>A0A2P6RJX3</accession>
<dbReference type="AlphaFoldDB" id="A0A2P6RJX3"/>
<comment type="caution">
    <text evidence="2">The sequence shown here is derived from an EMBL/GenBank/DDBJ whole genome shotgun (WGS) entry which is preliminary data.</text>
</comment>
<proteinExistence type="predicted"/>
<evidence type="ECO:0000313" key="2">
    <source>
        <dbReference type="EMBL" id="PRQ46723.1"/>
    </source>
</evidence>
<feature type="region of interest" description="Disordered" evidence="1">
    <location>
        <begin position="36"/>
        <end position="66"/>
    </location>
</feature>
<gene>
    <name evidence="2" type="ORF">RchiOBHm_Chr2g0092071</name>
</gene>
<reference evidence="2 3" key="1">
    <citation type="journal article" date="2018" name="Nat. Genet.">
        <title>The Rosa genome provides new insights in the design of modern roses.</title>
        <authorList>
            <person name="Bendahmane M."/>
        </authorList>
    </citation>
    <scope>NUCLEOTIDE SEQUENCE [LARGE SCALE GENOMIC DNA]</scope>
    <source>
        <strain evidence="3">cv. Old Blush</strain>
    </source>
</reference>
<sequence>MQFSIYHIFIKSTSLGHPHRKPIFFLQFFPLPRLSSIRSSSPNGMISSEAKQRKEVEDDEEEEEGP</sequence>
<organism evidence="2 3">
    <name type="scientific">Rosa chinensis</name>
    <name type="common">China rose</name>
    <dbReference type="NCBI Taxonomy" id="74649"/>
    <lineage>
        <taxon>Eukaryota</taxon>
        <taxon>Viridiplantae</taxon>
        <taxon>Streptophyta</taxon>
        <taxon>Embryophyta</taxon>
        <taxon>Tracheophyta</taxon>
        <taxon>Spermatophyta</taxon>
        <taxon>Magnoliopsida</taxon>
        <taxon>eudicotyledons</taxon>
        <taxon>Gunneridae</taxon>
        <taxon>Pentapetalae</taxon>
        <taxon>rosids</taxon>
        <taxon>fabids</taxon>
        <taxon>Rosales</taxon>
        <taxon>Rosaceae</taxon>
        <taxon>Rosoideae</taxon>
        <taxon>Rosoideae incertae sedis</taxon>
        <taxon>Rosa</taxon>
    </lineage>
</organism>
<keyword evidence="3" id="KW-1185">Reference proteome</keyword>
<name>A0A2P6RJX3_ROSCH</name>
<dbReference type="EMBL" id="PDCK01000040">
    <property type="protein sequence ID" value="PRQ46723.1"/>
    <property type="molecule type" value="Genomic_DNA"/>
</dbReference>